<evidence type="ECO:0000313" key="2">
    <source>
        <dbReference type="EMBL" id="KAK3677294.1"/>
    </source>
</evidence>
<name>A0AAE0WTG2_9PEZI</name>
<protein>
    <submittedName>
        <fullName evidence="2">Uncharacterized protein</fullName>
    </submittedName>
</protein>
<keyword evidence="3" id="KW-1185">Reference proteome</keyword>
<sequence length="203" mass="22292">MELLSRKYSKIVILATSALGIVAVPSSPTTDQEERAYVPEITALEGIQTDRLANTVETDTTSNSGVIKRGFGTPAAVTCTGFTIASQDDYESARNCFEAWLGVAAYHWKSPGQWWYYCQTGKALLGLYNYAGLVRGDAGEVNTFHIMLDDQCGMWQNGYIDLPKWAKTYWRSRAGAGSHGNPEAPCAHNNGRDLLNDDPSWQG</sequence>
<comment type="caution">
    <text evidence="2">The sequence shown here is derived from an EMBL/GenBank/DDBJ whole genome shotgun (WGS) entry which is preliminary data.</text>
</comment>
<dbReference type="AlphaFoldDB" id="A0AAE0WTG2"/>
<dbReference type="EMBL" id="JAUTXT010000007">
    <property type="protein sequence ID" value="KAK3677294.1"/>
    <property type="molecule type" value="Genomic_DNA"/>
</dbReference>
<proteinExistence type="predicted"/>
<feature type="region of interest" description="Disordered" evidence="1">
    <location>
        <begin position="180"/>
        <end position="203"/>
    </location>
</feature>
<gene>
    <name evidence="2" type="ORF">LTR78_002832</name>
</gene>
<organism evidence="2 3">
    <name type="scientific">Recurvomyces mirabilis</name>
    <dbReference type="NCBI Taxonomy" id="574656"/>
    <lineage>
        <taxon>Eukaryota</taxon>
        <taxon>Fungi</taxon>
        <taxon>Dikarya</taxon>
        <taxon>Ascomycota</taxon>
        <taxon>Pezizomycotina</taxon>
        <taxon>Dothideomycetes</taxon>
        <taxon>Dothideomycetidae</taxon>
        <taxon>Mycosphaerellales</taxon>
        <taxon>Teratosphaeriaceae</taxon>
        <taxon>Recurvomyces</taxon>
    </lineage>
</organism>
<reference evidence="2" key="1">
    <citation type="submission" date="2023-07" db="EMBL/GenBank/DDBJ databases">
        <title>Black Yeasts Isolated from many extreme environments.</title>
        <authorList>
            <person name="Coleine C."/>
            <person name="Stajich J.E."/>
            <person name="Selbmann L."/>
        </authorList>
    </citation>
    <scope>NUCLEOTIDE SEQUENCE</scope>
    <source>
        <strain evidence="2">CCFEE 5485</strain>
    </source>
</reference>
<evidence type="ECO:0000256" key="1">
    <source>
        <dbReference type="SAM" id="MobiDB-lite"/>
    </source>
</evidence>
<dbReference type="Proteomes" id="UP001274830">
    <property type="component" value="Unassembled WGS sequence"/>
</dbReference>
<evidence type="ECO:0000313" key="3">
    <source>
        <dbReference type="Proteomes" id="UP001274830"/>
    </source>
</evidence>
<accession>A0AAE0WTG2</accession>